<organism evidence="1 2">
    <name type="scientific">Nesidiocoris tenuis</name>
    <dbReference type="NCBI Taxonomy" id="355587"/>
    <lineage>
        <taxon>Eukaryota</taxon>
        <taxon>Metazoa</taxon>
        <taxon>Ecdysozoa</taxon>
        <taxon>Arthropoda</taxon>
        <taxon>Hexapoda</taxon>
        <taxon>Insecta</taxon>
        <taxon>Pterygota</taxon>
        <taxon>Neoptera</taxon>
        <taxon>Paraneoptera</taxon>
        <taxon>Hemiptera</taxon>
        <taxon>Heteroptera</taxon>
        <taxon>Panheteroptera</taxon>
        <taxon>Cimicomorpha</taxon>
        <taxon>Miridae</taxon>
        <taxon>Dicyphina</taxon>
        <taxon>Nesidiocoris</taxon>
    </lineage>
</organism>
<gene>
    <name evidence="1" type="ORF">NTEN_LOCUS1641</name>
</gene>
<accession>A0A6H5FXK3</accession>
<dbReference type="Proteomes" id="UP000479000">
    <property type="component" value="Unassembled WGS sequence"/>
</dbReference>
<dbReference type="EMBL" id="CADCXU010002663">
    <property type="protein sequence ID" value="CAA9994825.1"/>
    <property type="molecule type" value="Genomic_DNA"/>
</dbReference>
<evidence type="ECO:0000313" key="2">
    <source>
        <dbReference type="Proteomes" id="UP000479000"/>
    </source>
</evidence>
<reference evidence="1 2" key="1">
    <citation type="submission" date="2020-02" db="EMBL/GenBank/DDBJ databases">
        <authorList>
            <person name="Ferguson B K."/>
        </authorList>
    </citation>
    <scope>NUCLEOTIDE SEQUENCE [LARGE SCALE GENOMIC DNA]</scope>
</reference>
<name>A0A6H5FXK3_9HEMI</name>
<evidence type="ECO:0000313" key="1">
    <source>
        <dbReference type="EMBL" id="CAA9994825.1"/>
    </source>
</evidence>
<keyword evidence="2" id="KW-1185">Reference proteome</keyword>
<dbReference type="AlphaFoldDB" id="A0A6H5FXK3"/>
<protein>
    <submittedName>
        <fullName evidence="1">Uncharacterized protein</fullName>
    </submittedName>
</protein>
<sequence length="61" mass="7227">MYQMEDKATGQKTTRLRIMVISYVFKRAPVRKTFLQPVQGDIGLHRNRAEGQIFERLKNFI</sequence>
<proteinExistence type="predicted"/>